<feature type="compositionally biased region" description="Pro residues" evidence="2">
    <location>
        <begin position="272"/>
        <end position="282"/>
    </location>
</feature>
<feature type="compositionally biased region" description="Low complexity" evidence="2">
    <location>
        <begin position="228"/>
        <end position="244"/>
    </location>
</feature>
<feature type="region of interest" description="Disordered" evidence="2">
    <location>
        <begin position="222"/>
        <end position="246"/>
    </location>
</feature>
<organism evidence="3 4">
    <name type="scientific">Actinokineospora soli</name>
    <dbReference type="NCBI Taxonomy" id="1048753"/>
    <lineage>
        <taxon>Bacteria</taxon>
        <taxon>Bacillati</taxon>
        <taxon>Actinomycetota</taxon>
        <taxon>Actinomycetes</taxon>
        <taxon>Pseudonocardiales</taxon>
        <taxon>Pseudonocardiaceae</taxon>
        <taxon>Actinokineospora</taxon>
    </lineage>
</organism>
<sequence>MAVPGTLRTLNDRAVLALLLDRGPMTRPQIAAASGLSKPTASQVLTRLTGLVVAEGTRVGLPGRNAEVYRVEPTAATAAAVDVTPRRIAVRVVRVTGEVVGEHVLPTPGRSGGDVVQRLRDAVTGAGVAPEDLDHVVVGVPGAVDPRTRRLAFAAHLPGWHRPGLVDWLADGLGADVVVENDVNLAAQAELATGDEPDFALYWGAEGIGAALVLDGRLRRGAGGGAGRSATSPSPARPPRATSGGWPCTGCSRARAGPRSAGCCAPTASAAVPPPRSAPPRTPTRRCWTRWRTASPSGSRPSSPWSTRAWSCSAATSCSRAANRCAPGSSTPCTP</sequence>
<dbReference type="SUPFAM" id="SSF53067">
    <property type="entry name" value="Actin-like ATPase domain"/>
    <property type="match status" value="1"/>
</dbReference>
<evidence type="ECO:0000256" key="2">
    <source>
        <dbReference type="SAM" id="MobiDB-lite"/>
    </source>
</evidence>
<proteinExistence type="inferred from homology"/>
<dbReference type="InterPro" id="IPR043129">
    <property type="entry name" value="ATPase_NBD"/>
</dbReference>
<dbReference type="CDD" id="cd23763">
    <property type="entry name" value="ASKHA_ATPase_ROK"/>
    <property type="match status" value="1"/>
</dbReference>
<protein>
    <submittedName>
        <fullName evidence="3">ROK family protein</fullName>
    </submittedName>
</protein>
<feature type="compositionally biased region" description="Low complexity" evidence="2">
    <location>
        <begin position="290"/>
        <end position="308"/>
    </location>
</feature>
<dbReference type="InterPro" id="IPR036388">
    <property type="entry name" value="WH-like_DNA-bd_sf"/>
</dbReference>
<dbReference type="InterPro" id="IPR011991">
    <property type="entry name" value="ArsR-like_HTH"/>
</dbReference>
<comment type="similarity">
    <text evidence="1">Belongs to the ROK (NagC/XylR) family.</text>
</comment>
<dbReference type="SUPFAM" id="SSF46785">
    <property type="entry name" value="Winged helix' DNA-binding domain"/>
    <property type="match status" value="1"/>
</dbReference>
<gene>
    <name evidence="3" type="ORF">ACFQV2_22670</name>
</gene>
<dbReference type="Proteomes" id="UP001596512">
    <property type="component" value="Unassembled WGS sequence"/>
</dbReference>
<dbReference type="EMBL" id="JBHTEY010000004">
    <property type="protein sequence ID" value="MFC7615873.1"/>
    <property type="molecule type" value="Genomic_DNA"/>
</dbReference>
<dbReference type="PANTHER" id="PTHR18964:SF149">
    <property type="entry name" value="BIFUNCTIONAL UDP-N-ACETYLGLUCOSAMINE 2-EPIMERASE_N-ACETYLMANNOSAMINE KINASE"/>
    <property type="match status" value="1"/>
</dbReference>
<evidence type="ECO:0000313" key="4">
    <source>
        <dbReference type="Proteomes" id="UP001596512"/>
    </source>
</evidence>
<dbReference type="Gene3D" id="3.30.420.40">
    <property type="match status" value="2"/>
</dbReference>
<dbReference type="Pfam" id="PF13412">
    <property type="entry name" value="HTH_24"/>
    <property type="match status" value="1"/>
</dbReference>
<dbReference type="PANTHER" id="PTHR18964">
    <property type="entry name" value="ROK (REPRESSOR, ORF, KINASE) FAMILY"/>
    <property type="match status" value="1"/>
</dbReference>
<keyword evidence="4" id="KW-1185">Reference proteome</keyword>
<reference evidence="4" key="1">
    <citation type="journal article" date="2019" name="Int. J. Syst. Evol. Microbiol.">
        <title>The Global Catalogue of Microorganisms (GCM) 10K type strain sequencing project: providing services to taxonomists for standard genome sequencing and annotation.</title>
        <authorList>
            <consortium name="The Broad Institute Genomics Platform"/>
            <consortium name="The Broad Institute Genome Sequencing Center for Infectious Disease"/>
            <person name="Wu L."/>
            <person name="Ma J."/>
        </authorList>
    </citation>
    <scope>NUCLEOTIDE SEQUENCE [LARGE SCALE GENOMIC DNA]</scope>
    <source>
        <strain evidence="4">JCM 17695</strain>
    </source>
</reference>
<name>A0ABW2TTR2_9PSEU</name>
<dbReference type="InterPro" id="IPR000600">
    <property type="entry name" value="ROK"/>
</dbReference>
<evidence type="ECO:0000313" key="3">
    <source>
        <dbReference type="EMBL" id="MFC7615873.1"/>
    </source>
</evidence>
<dbReference type="Pfam" id="PF00480">
    <property type="entry name" value="ROK"/>
    <property type="match status" value="1"/>
</dbReference>
<accession>A0ABW2TTR2</accession>
<dbReference type="CDD" id="cd00090">
    <property type="entry name" value="HTH_ARSR"/>
    <property type="match status" value="1"/>
</dbReference>
<comment type="caution">
    <text evidence="3">The sequence shown here is derived from an EMBL/GenBank/DDBJ whole genome shotgun (WGS) entry which is preliminary data.</text>
</comment>
<feature type="region of interest" description="Disordered" evidence="2">
    <location>
        <begin position="263"/>
        <end position="308"/>
    </location>
</feature>
<evidence type="ECO:0000256" key="1">
    <source>
        <dbReference type="ARBA" id="ARBA00006479"/>
    </source>
</evidence>
<dbReference type="Gene3D" id="1.10.10.10">
    <property type="entry name" value="Winged helix-like DNA-binding domain superfamily/Winged helix DNA-binding domain"/>
    <property type="match status" value="1"/>
</dbReference>
<dbReference type="InterPro" id="IPR036390">
    <property type="entry name" value="WH_DNA-bd_sf"/>
</dbReference>